<evidence type="ECO:0000313" key="2">
    <source>
        <dbReference type="EMBL" id="CZR67582.1"/>
    </source>
</evidence>
<feature type="compositionally biased region" description="Basic and acidic residues" evidence="1">
    <location>
        <begin position="321"/>
        <end position="333"/>
    </location>
</feature>
<reference evidence="2 3" key="1">
    <citation type="submission" date="2016-03" db="EMBL/GenBank/DDBJ databases">
        <authorList>
            <person name="Ploux O."/>
        </authorList>
    </citation>
    <scope>NUCLEOTIDE SEQUENCE [LARGE SCALE GENOMIC DNA]</scope>
    <source>
        <strain evidence="2 3">UAMH 11012</strain>
    </source>
</reference>
<feature type="compositionally biased region" description="Polar residues" evidence="1">
    <location>
        <begin position="536"/>
        <end position="545"/>
    </location>
</feature>
<dbReference type="EMBL" id="FJOG01000045">
    <property type="protein sequence ID" value="CZR67582.1"/>
    <property type="molecule type" value="Genomic_DNA"/>
</dbReference>
<proteinExistence type="predicted"/>
<feature type="compositionally biased region" description="Low complexity" evidence="1">
    <location>
        <begin position="430"/>
        <end position="450"/>
    </location>
</feature>
<feature type="compositionally biased region" description="Low complexity" evidence="1">
    <location>
        <begin position="114"/>
        <end position="136"/>
    </location>
</feature>
<feature type="compositionally biased region" description="Basic residues" evidence="1">
    <location>
        <begin position="451"/>
        <end position="463"/>
    </location>
</feature>
<feature type="compositionally biased region" description="Basic and acidic residues" evidence="1">
    <location>
        <begin position="163"/>
        <end position="175"/>
    </location>
</feature>
<feature type="compositionally biased region" description="Basic and acidic residues" evidence="1">
    <location>
        <begin position="281"/>
        <end position="300"/>
    </location>
</feature>
<feature type="region of interest" description="Disordered" evidence="1">
    <location>
        <begin position="508"/>
        <end position="545"/>
    </location>
</feature>
<evidence type="ECO:0000256" key="1">
    <source>
        <dbReference type="SAM" id="MobiDB-lite"/>
    </source>
</evidence>
<organism evidence="2 3">
    <name type="scientific">Phialocephala subalpina</name>
    <dbReference type="NCBI Taxonomy" id="576137"/>
    <lineage>
        <taxon>Eukaryota</taxon>
        <taxon>Fungi</taxon>
        <taxon>Dikarya</taxon>
        <taxon>Ascomycota</taxon>
        <taxon>Pezizomycotina</taxon>
        <taxon>Leotiomycetes</taxon>
        <taxon>Helotiales</taxon>
        <taxon>Mollisiaceae</taxon>
        <taxon>Phialocephala</taxon>
        <taxon>Phialocephala fortinii species complex</taxon>
    </lineage>
</organism>
<feature type="region of interest" description="Disordered" evidence="1">
    <location>
        <begin position="110"/>
        <end position="192"/>
    </location>
</feature>
<sequence>MQLAFKRLRRFFTGRNANERQCVSGFELLVELYKPPRIDSSQPRLSEAAYIPSNEGNYMSHNLAEEMGLDSKDGIAELCLRLQTPSSVQYDFQMCFKIVRDSWIARAQRTMSWTSSTQTRSNSRQSSFFSRTSQRQPTTDSCGIANTVAPSATGQAANSNFEEDPRRGFNTDKHAQRSYAESGLQNVDRRLSPVDEITPGAQHELDIQSGETGKDHIHEYDTLHRDLPTKRISYQRTGAWTDRGGIVEEPEPLVVMSDTFENEAERLPGSPPEQQRTLHIMKNDVPRRGETSRESSEFHDGANVSLSSNTRITEIPPSSRFSDKSSSERRQEARSPSVQTAKAREDDVISSEDPDVAAGLVEVASSNLTRSKSPQVSGAAQSFQNYGNIISPVLEPLILSAGNAPEHITESYDISLSCGMDGSLQHDRGVPQPSNNPVESSVSSKTSRNSSQKKQKKYRPRRIKNIENTPAIRRARARATATSAEKPKPTSDDYWIYHETIKKLYHIDSDTGSTKWYSDSDSEDSSDEGDYSPESMTQVSPTYPQ</sequence>
<feature type="region of interest" description="Disordered" evidence="1">
    <location>
        <begin position="262"/>
        <end position="354"/>
    </location>
</feature>
<protein>
    <submittedName>
        <fullName evidence="2">Uncharacterized protein</fullName>
    </submittedName>
</protein>
<dbReference type="Proteomes" id="UP000184330">
    <property type="component" value="Unassembled WGS sequence"/>
</dbReference>
<accession>A0A1L7XR96</accession>
<feature type="compositionally biased region" description="Polar residues" evidence="1">
    <location>
        <begin position="148"/>
        <end position="160"/>
    </location>
</feature>
<gene>
    <name evidence="2" type="ORF">PAC_17481</name>
</gene>
<evidence type="ECO:0000313" key="3">
    <source>
        <dbReference type="Proteomes" id="UP000184330"/>
    </source>
</evidence>
<name>A0A1L7XR96_9HELO</name>
<dbReference type="AlphaFoldDB" id="A0A1L7XR96"/>
<feature type="compositionally biased region" description="Acidic residues" evidence="1">
    <location>
        <begin position="520"/>
        <end position="531"/>
    </location>
</feature>
<keyword evidence="3" id="KW-1185">Reference proteome</keyword>
<feature type="region of interest" description="Disordered" evidence="1">
    <location>
        <begin position="419"/>
        <end position="491"/>
    </location>
</feature>